<evidence type="ECO:0000313" key="3">
    <source>
        <dbReference type="EMBL" id="CAB9519274.1"/>
    </source>
</evidence>
<dbReference type="PANTHER" id="PTHR11863">
    <property type="entry name" value="STEROL DESATURASE"/>
    <property type="match status" value="1"/>
</dbReference>
<dbReference type="AlphaFoldDB" id="A0A9N8EID7"/>
<keyword evidence="1" id="KW-0812">Transmembrane</keyword>
<gene>
    <name evidence="3" type="ORF">SEMRO_1004_G230110.1</name>
</gene>
<sequence length="419" mass="46930">MTAHSNPRRLIFVLLALASNAAAFVPSSSSLGQRSHGAVVDGVVRLYQSSRTIDGLTGPDFAAPEAVDFSMDRVGLNPNLPVKSIEHIRNPREFTPFQQFARVAPVVTLVAYGLNPAPFDGFVQTVWDGMLSWDIAHTRLFEAHVAAFSFVFFIAAFSVTHLIMGDGEAKKWRLDGDSPKVSPLEWTTPENFQLWFNPLVSYLGSIWIYQQVFHSYNPPPLLAPTFGALVIEVAFGVFLYDLFFAPIHIFMHKGPLKEIKAVHGYHHRHTQGALNPVETVQHSYIDGTLQVMCNIMVQHISPFGGPKHVLSRLIHNVLVTYMLAEAHSGYNLPWMSHNIWPEFLGGSPRHERHHKDGRVYYQQFFTYMDDLLGSNDQDVQQSLAAKQQQQQQKTEATIKESDADAAAEVVVAKESTIQI</sequence>
<evidence type="ECO:0000256" key="2">
    <source>
        <dbReference type="SAM" id="SignalP"/>
    </source>
</evidence>
<name>A0A9N8EID7_9STRA</name>
<dbReference type="InterPro" id="IPR050307">
    <property type="entry name" value="Sterol_Desaturase_Related"/>
</dbReference>
<dbReference type="Proteomes" id="UP001153069">
    <property type="component" value="Unassembled WGS sequence"/>
</dbReference>
<evidence type="ECO:0000256" key="1">
    <source>
        <dbReference type="SAM" id="Phobius"/>
    </source>
</evidence>
<keyword evidence="1" id="KW-0472">Membrane</keyword>
<feature type="chain" id="PRO_5040321664" evidence="2">
    <location>
        <begin position="24"/>
        <end position="419"/>
    </location>
</feature>
<reference evidence="3" key="1">
    <citation type="submission" date="2020-06" db="EMBL/GenBank/DDBJ databases">
        <authorList>
            <consortium name="Plant Systems Biology data submission"/>
        </authorList>
    </citation>
    <scope>NUCLEOTIDE SEQUENCE</scope>
    <source>
        <strain evidence="3">D6</strain>
    </source>
</reference>
<keyword evidence="1" id="KW-1133">Transmembrane helix</keyword>
<feature type="signal peptide" evidence="2">
    <location>
        <begin position="1"/>
        <end position="23"/>
    </location>
</feature>
<organism evidence="3 4">
    <name type="scientific">Seminavis robusta</name>
    <dbReference type="NCBI Taxonomy" id="568900"/>
    <lineage>
        <taxon>Eukaryota</taxon>
        <taxon>Sar</taxon>
        <taxon>Stramenopiles</taxon>
        <taxon>Ochrophyta</taxon>
        <taxon>Bacillariophyta</taxon>
        <taxon>Bacillariophyceae</taxon>
        <taxon>Bacillariophycidae</taxon>
        <taxon>Naviculales</taxon>
        <taxon>Naviculaceae</taxon>
        <taxon>Seminavis</taxon>
    </lineage>
</organism>
<proteinExistence type="predicted"/>
<evidence type="ECO:0000313" key="4">
    <source>
        <dbReference type="Proteomes" id="UP001153069"/>
    </source>
</evidence>
<comment type="caution">
    <text evidence="3">The sequence shown here is derived from an EMBL/GenBank/DDBJ whole genome shotgun (WGS) entry which is preliminary data.</text>
</comment>
<accession>A0A9N8EID7</accession>
<feature type="transmembrane region" description="Helical" evidence="1">
    <location>
        <begin position="221"/>
        <end position="243"/>
    </location>
</feature>
<protein>
    <submittedName>
        <fullName evidence="3">Cholesterol 25-hydroxylase</fullName>
    </submittedName>
</protein>
<keyword evidence="4" id="KW-1185">Reference proteome</keyword>
<keyword evidence="2" id="KW-0732">Signal</keyword>
<dbReference type="EMBL" id="CAICTM010001002">
    <property type="protein sequence ID" value="CAB9519274.1"/>
    <property type="molecule type" value="Genomic_DNA"/>
</dbReference>
<feature type="transmembrane region" description="Helical" evidence="1">
    <location>
        <begin position="145"/>
        <end position="164"/>
    </location>
</feature>
<dbReference type="OrthoDB" id="408954at2759"/>